<gene>
    <name evidence="5" type="ORF">FHR92_001321</name>
</gene>
<evidence type="ECO:0000313" key="5">
    <source>
        <dbReference type="EMBL" id="MBA9084860.1"/>
    </source>
</evidence>
<keyword evidence="5" id="KW-0830">Ubiquinone</keyword>
<dbReference type="PANTHER" id="PTHR44942">
    <property type="entry name" value="METHYLTRANSF_11 DOMAIN-CONTAINING PROTEIN"/>
    <property type="match status" value="1"/>
</dbReference>
<dbReference type="InterPro" id="IPR013216">
    <property type="entry name" value="Methyltransf_11"/>
</dbReference>
<comment type="caution">
    <text evidence="5">The sequence shown here is derived from an EMBL/GenBank/DDBJ whole genome shotgun (WGS) entry which is preliminary data.</text>
</comment>
<keyword evidence="6" id="KW-1185">Reference proteome</keyword>
<dbReference type="Pfam" id="PF08241">
    <property type="entry name" value="Methyltransf_11"/>
    <property type="match status" value="1"/>
</dbReference>
<dbReference type="RefSeq" id="WP_182534836.1">
    <property type="nucleotide sequence ID" value="NZ_JACJIP010000006.1"/>
</dbReference>
<evidence type="ECO:0000256" key="3">
    <source>
        <dbReference type="ARBA" id="ARBA00022679"/>
    </source>
</evidence>
<feature type="domain" description="Methyltransferase type 11" evidence="4">
    <location>
        <begin position="49"/>
        <end position="143"/>
    </location>
</feature>
<dbReference type="EMBL" id="JACJIP010000006">
    <property type="protein sequence ID" value="MBA9084860.1"/>
    <property type="molecule type" value="Genomic_DNA"/>
</dbReference>
<dbReference type="GO" id="GO:0008757">
    <property type="term" value="F:S-adenosylmethionine-dependent methyltransferase activity"/>
    <property type="evidence" value="ECO:0007669"/>
    <property type="project" value="InterPro"/>
</dbReference>
<evidence type="ECO:0000256" key="2">
    <source>
        <dbReference type="ARBA" id="ARBA00022603"/>
    </source>
</evidence>
<dbReference type="Proteomes" id="UP000567067">
    <property type="component" value="Unassembled WGS sequence"/>
</dbReference>
<protein>
    <submittedName>
        <fullName evidence="5">Ubiquinone/menaquinone biosynthesis C-methylase UbiE</fullName>
    </submittedName>
</protein>
<reference evidence="5 6" key="1">
    <citation type="submission" date="2020-08" db="EMBL/GenBank/DDBJ databases">
        <title>Genomic Encyclopedia of Type Strains, Phase III (KMG-III): the genomes of soil and plant-associated and newly described type strains.</title>
        <authorList>
            <person name="Whitman W."/>
        </authorList>
    </citation>
    <scope>NUCLEOTIDE SEQUENCE [LARGE SCALE GENOMIC DNA]</scope>
    <source>
        <strain evidence="5 6">CECT 8693</strain>
    </source>
</reference>
<organism evidence="5 6">
    <name type="scientific">Fontibacillus solani</name>
    <dbReference type="NCBI Taxonomy" id="1572857"/>
    <lineage>
        <taxon>Bacteria</taxon>
        <taxon>Bacillati</taxon>
        <taxon>Bacillota</taxon>
        <taxon>Bacilli</taxon>
        <taxon>Bacillales</taxon>
        <taxon>Paenibacillaceae</taxon>
        <taxon>Fontibacillus</taxon>
    </lineage>
</organism>
<dbReference type="GO" id="GO:0032259">
    <property type="term" value="P:methylation"/>
    <property type="evidence" value="ECO:0007669"/>
    <property type="project" value="UniProtKB-KW"/>
</dbReference>
<dbReference type="PANTHER" id="PTHR44942:SF4">
    <property type="entry name" value="METHYLTRANSFERASE TYPE 11 DOMAIN-CONTAINING PROTEIN"/>
    <property type="match status" value="1"/>
</dbReference>
<evidence type="ECO:0000259" key="4">
    <source>
        <dbReference type="Pfam" id="PF08241"/>
    </source>
</evidence>
<name>A0A7W3XQW2_9BACL</name>
<keyword evidence="3" id="KW-0808">Transferase</keyword>
<dbReference type="InterPro" id="IPR029063">
    <property type="entry name" value="SAM-dependent_MTases_sf"/>
</dbReference>
<sequence length="273" mass="31174">MSPEGNSINNVERFSGFAAIYDQHRPEAPEAIVSILTDYLEHRPDLVMDVGCGTGLSTLIWRDHAEQIIGVEPNDDMRSKAEDKLSVTNNAGHITFVQGYSNQLDTPDESVDIITCSQSFHWMEPVSTLKEGQRVLKQGGIFAVYDCDWPPVVNWRLEEEYLHLIQQADALIAQFTEKESQAVKRNKDEHLQALRNSKAFRYTREIVFHHIERCDAERYVGLALSQGGLQTVFKLGLEQLNPSIETFRTNAQQFFNGKPRDIMFSYRLRLGIK</sequence>
<accession>A0A7W3XQW2</accession>
<dbReference type="SUPFAM" id="SSF53335">
    <property type="entry name" value="S-adenosyl-L-methionine-dependent methyltransferases"/>
    <property type="match status" value="1"/>
</dbReference>
<dbReference type="AlphaFoldDB" id="A0A7W3XQW2"/>
<proteinExistence type="inferred from homology"/>
<dbReference type="InterPro" id="IPR051052">
    <property type="entry name" value="Diverse_substrate_MTase"/>
</dbReference>
<evidence type="ECO:0000256" key="1">
    <source>
        <dbReference type="ARBA" id="ARBA00008361"/>
    </source>
</evidence>
<keyword evidence="2 5" id="KW-0489">Methyltransferase</keyword>
<evidence type="ECO:0000313" key="6">
    <source>
        <dbReference type="Proteomes" id="UP000567067"/>
    </source>
</evidence>
<dbReference type="Gene3D" id="3.40.50.150">
    <property type="entry name" value="Vaccinia Virus protein VP39"/>
    <property type="match status" value="1"/>
</dbReference>
<comment type="similarity">
    <text evidence="1">Belongs to the methyltransferase superfamily.</text>
</comment>
<dbReference type="CDD" id="cd02440">
    <property type="entry name" value="AdoMet_MTases"/>
    <property type="match status" value="1"/>
</dbReference>